<gene>
    <name evidence="2" type="ORF">H6G05_19170</name>
</gene>
<dbReference type="InterPro" id="IPR010802">
    <property type="entry name" value="DUF1400"/>
</dbReference>
<dbReference type="Gene3D" id="3.40.50.1820">
    <property type="entry name" value="alpha/beta hydrolase"/>
    <property type="match status" value="1"/>
</dbReference>
<sequence>MAKFKIGLSQYMQRFLKQRNRLFLAITLAVAIAFGSAITKQSPAMSAEKISFWYPPFGQFIIPISDLETFAKTGKLTKRLAFYLDHLSPSQQAELRQALNTRYDISHIMISQFTYSPIGLVLMKRMGRILQGDGYQNGLLALRSSLILSAASPEGLTPINVLRRFPLPTIELDLNLGLEAYRELSLLWCRKAVAITALQKQSENEIATTKTPIPTDKIVAKGKFSWQTREFTFQNPEREMAINATLYAPQGTEKPAPVIVISHGLASNRDTFIVIAQRRKIDKKAKADKLKK</sequence>
<proteinExistence type="predicted"/>
<keyword evidence="2" id="KW-0378">Hydrolase</keyword>
<dbReference type="GO" id="GO:0016787">
    <property type="term" value="F:hydrolase activity"/>
    <property type="evidence" value="ECO:0007669"/>
    <property type="project" value="UniProtKB-KW"/>
</dbReference>
<reference evidence="2 3" key="1">
    <citation type="journal article" date="2020" name="ISME J.">
        <title>Comparative genomics reveals insights into cyanobacterial evolution and habitat adaptation.</title>
        <authorList>
            <person name="Chen M.Y."/>
            <person name="Teng W.K."/>
            <person name="Zhao L."/>
            <person name="Hu C.X."/>
            <person name="Zhou Y.K."/>
            <person name="Han B.P."/>
            <person name="Song L.R."/>
            <person name="Shu W.S."/>
        </authorList>
    </citation>
    <scope>NUCLEOTIDE SEQUENCE [LARGE SCALE GENOMIC DNA]</scope>
    <source>
        <strain evidence="2 3">FACHB-1050</strain>
    </source>
</reference>
<keyword evidence="3" id="KW-1185">Reference proteome</keyword>
<dbReference type="InterPro" id="IPR029058">
    <property type="entry name" value="AB_hydrolase_fold"/>
</dbReference>
<dbReference type="EMBL" id="JACJQY010000038">
    <property type="protein sequence ID" value="MBD2318960.1"/>
    <property type="molecule type" value="Genomic_DNA"/>
</dbReference>
<organism evidence="2 3">
    <name type="scientific">Phormidium tenue FACHB-1050</name>
    <dbReference type="NCBI Taxonomy" id="2692857"/>
    <lineage>
        <taxon>Bacteria</taxon>
        <taxon>Bacillati</taxon>
        <taxon>Cyanobacteriota</taxon>
        <taxon>Cyanophyceae</taxon>
        <taxon>Oscillatoriophycideae</taxon>
        <taxon>Oscillatoriales</taxon>
        <taxon>Oscillatoriaceae</taxon>
        <taxon>Phormidium</taxon>
    </lineage>
</organism>
<evidence type="ECO:0000313" key="3">
    <source>
        <dbReference type="Proteomes" id="UP000618445"/>
    </source>
</evidence>
<name>A0ABR8CFT5_9CYAN</name>
<protein>
    <submittedName>
        <fullName evidence="2">Alpha/beta hydrolase</fullName>
    </submittedName>
</protein>
<feature type="domain" description="DUF1400" evidence="1">
    <location>
        <begin position="46"/>
        <end position="173"/>
    </location>
</feature>
<comment type="caution">
    <text evidence="2">The sequence shown here is derived from an EMBL/GenBank/DDBJ whole genome shotgun (WGS) entry which is preliminary data.</text>
</comment>
<evidence type="ECO:0000313" key="2">
    <source>
        <dbReference type="EMBL" id="MBD2318960.1"/>
    </source>
</evidence>
<dbReference type="Pfam" id="PF07176">
    <property type="entry name" value="DUF1400"/>
    <property type="match status" value="1"/>
</dbReference>
<dbReference type="RefSeq" id="WP_339383117.1">
    <property type="nucleotide sequence ID" value="NZ_CAWPQU010000032.1"/>
</dbReference>
<dbReference type="Proteomes" id="UP000618445">
    <property type="component" value="Unassembled WGS sequence"/>
</dbReference>
<accession>A0ABR8CFT5</accession>
<evidence type="ECO:0000259" key="1">
    <source>
        <dbReference type="Pfam" id="PF07176"/>
    </source>
</evidence>
<dbReference type="SUPFAM" id="SSF53474">
    <property type="entry name" value="alpha/beta-Hydrolases"/>
    <property type="match status" value="1"/>
</dbReference>